<reference evidence="4" key="2">
    <citation type="submission" date="2015-01" db="EMBL/GenBank/DDBJ databases">
        <title>Evolutionary Origins and Diversification of the Mycorrhizal Mutualists.</title>
        <authorList>
            <consortium name="DOE Joint Genome Institute"/>
            <consortium name="Mycorrhizal Genomics Consortium"/>
            <person name="Kohler A."/>
            <person name="Kuo A."/>
            <person name="Nagy L.G."/>
            <person name="Floudas D."/>
            <person name="Copeland A."/>
            <person name="Barry K.W."/>
            <person name="Cichocki N."/>
            <person name="Veneault-Fourrey C."/>
            <person name="LaButti K."/>
            <person name="Lindquist E.A."/>
            <person name="Lipzen A."/>
            <person name="Lundell T."/>
            <person name="Morin E."/>
            <person name="Murat C."/>
            <person name="Riley R."/>
            <person name="Ohm R."/>
            <person name="Sun H."/>
            <person name="Tunlid A."/>
            <person name="Henrissat B."/>
            <person name="Grigoriev I.V."/>
            <person name="Hibbett D.S."/>
            <person name="Martin F."/>
        </authorList>
    </citation>
    <scope>NUCLEOTIDE SEQUENCE [LARGE SCALE GENOMIC DNA]</scope>
    <source>
        <strain evidence="4">Ve08.2h10</strain>
    </source>
</reference>
<feature type="repeat" description="PPR" evidence="1">
    <location>
        <begin position="434"/>
        <end position="470"/>
    </location>
</feature>
<dbReference type="AlphaFoldDB" id="A0A0D0DTJ6"/>
<dbReference type="OrthoDB" id="5588846at2759"/>
<dbReference type="Proteomes" id="UP000054538">
    <property type="component" value="Unassembled WGS sequence"/>
</dbReference>
<dbReference type="HOGENOM" id="CLU_014664_0_0_1"/>
<name>A0A0D0DTJ6_9AGAM</name>
<evidence type="ECO:0000256" key="2">
    <source>
        <dbReference type="SAM" id="MobiDB-lite"/>
    </source>
</evidence>
<feature type="compositionally biased region" description="Low complexity" evidence="2">
    <location>
        <begin position="831"/>
        <end position="850"/>
    </location>
</feature>
<accession>A0A0D0DTJ6</accession>
<protein>
    <submittedName>
        <fullName evidence="3">Uncharacterized protein</fullName>
    </submittedName>
</protein>
<gene>
    <name evidence="3" type="ORF">PAXRUDRAFT_10300</name>
</gene>
<dbReference type="GO" id="GO:0003729">
    <property type="term" value="F:mRNA binding"/>
    <property type="evidence" value="ECO:0007669"/>
    <property type="project" value="TreeGrafter"/>
</dbReference>
<dbReference type="EMBL" id="KN824945">
    <property type="protein sequence ID" value="KIK97243.1"/>
    <property type="molecule type" value="Genomic_DNA"/>
</dbReference>
<keyword evidence="4" id="KW-1185">Reference proteome</keyword>
<reference evidence="3 4" key="1">
    <citation type="submission" date="2014-04" db="EMBL/GenBank/DDBJ databases">
        <authorList>
            <consortium name="DOE Joint Genome Institute"/>
            <person name="Kuo A."/>
            <person name="Kohler A."/>
            <person name="Jargeat P."/>
            <person name="Nagy L.G."/>
            <person name="Floudas D."/>
            <person name="Copeland A."/>
            <person name="Barry K.W."/>
            <person name="Cichocki N."/>
            <person name="Veneault-Fourrey C."/>
            <person name="LaButti K."/>
            <person name="Lindquist E.A."/>
            <person name="Lipzen A."/>
            <person name="Lundell T."/>
            <person name="Morin E."/>
            <person name="Murat C."/>
            <person name="Sun H."/>
            <person name="Tunlid A."/>
            <person name="Henrissat B."/>
            <person name="Grigoriev I.V."/>
            <person name="Hibbett D.S."/>
            <person name="Martin F."/>
            <person name="Nordberg H.P."/>
            <person name="Cantor M.N."/>
            <person name="Hua S.X."/>
        </authorList>
    </citation>
    <scope>NUCLEOTIDE SEQUENCE [LARGE SCALE GENOMIC DNA]</scope>
    <source>
        <strain evidence="3 4">Ve08.2h10</strain>
    </source>
</reference>
<organism evidence="3 4">
    <name type="scientific">Paxillus rubicundulus Ve08.2h10</name>
    <dbReference type="NCBI Taxonomy" id="930991"/>
    <lineage>
        <taxon>Eukaryota</taxon>
        <taxon>Fungi</taxon>
        <taxon>Dikarya</taxon>
        <taxon>Basidiomycota</taxon>
        <taxon>Agaricomycotina</taxon>
        <taxon>Agaricomycetes</taxon>
        <taxon>Agaricomycetidae</taxon>
        <taxon>Boletales</taxon>
        <taxon>Paxilineae</taxon>
        <taxon>Paxillaceae</taxon>
        <taxon>Paxillus</taxon>
    </lineage>
</organism>
<dbReference type="InterPro" id="IPR002885">
    <property type="entry name" value="PPR_rpt"/>
</dbReference>
<dbReference type="InterPro" id="IPR011990">
    <property type="entry name" value="TPR-like_helical_dom_sf"/>
</dbReference>
<dbReference type="InParanoid" id="A0A0D0DTJ6"/>
<evidence type="ECO:0000256" key="1">
    <source>
        <dbReference type="PROSITE-ProRule" id="PRU00708"/>
    </source>
</evidence>
<evidence type="ECO:0000313" key="4">
    <source>
        <dbReference type="Proteomes" id="UP000054538"/>
    </source>
</evidence>
<dbReference type="Gene3D" id="1.25.40.10">
    <property type="entry name" value="Tetratricopeptide repeat domain"/>
    <property type="match status" value="1"/>
</dbReference>
<dbReference type="PANTHER" id="PTHR47938:SF35">
    <property type="entry name" value="PENTATRICOPEPTIDE REPEAT-CONTAINING PROTEIN 4, MITOCHONDRIAL-RELATED"/>
    <property type="match status" value="1"/>
</dbReference>
<dbReference type="PANTHER" id="PTHR47938">
    <property type="entry name" value="RESPIRATORY COMPLEX I CHAPERONE (CIA84), PUTATIVE (AFU_ORTHOLOGUE AFUA_2G06020)-RELATED"/>
    <property type="match status" value="1"/>
</dbReference>
<evidence type="ECO:0000313" key="3">
    <source>
        <dbReference type="EMBL" id="KIK97243.1"/>
    </source>
</evidence>
<proteinExistence type="predicted"/>
<feature type="region of interest" description="Disordered" evidence="2">
    <location>
        <begin position="817"/>
        <end position="850"/>
    </location>
</feature>
<feature type="compositionally biased region" description="Polar residues" evidence="2">
    <location>
        <begin position="821"/>
        <end position="830"/>
    </location>
</feature>
<dbReference type="PROSITE" id="PS51375">
    <property type="entry name" value="PPR"/>
    <property type="match status" value="1"/>
</dbReference>
<sequence length="955" mass="104610">MVAAKPPLGLIDFALSPSRACPRHKYAHLLRMMHQAVTIAPMPQSMVPPPSFGDIQAIPSRHRRRRRLGSLSASQPYLSTDTITRGFPFDSMLPMSDVQIKAQRLKEVSHKLINGAEATVSATQGTAEVSDEELFSLYEDLMKLDPVLAPSPQSDVNPKELERRQLESDKLSIASVEERLVSALIAAPVGAREGGLAERLSGLRGGEVEVAQRNADAVQQHARIVELLEIALGRMEAALVSVGEVEFKDEAVSKNATARVRVGILTKDEWMSLVRICIYQRDTSAAEQVVCLMQRTGFRAPDESIDAVLADHAKRGETQRFESFMARILSGPPTENQRDLHVKAHIAKMALPSNISGHSLSSTQQFPTSALAVLHQYEAAGHPAPMKSYTRVISALFNVQTSPHSNPGLGRAAAQGQAWDLFAHMRYVAHPTPDAHLYALMIRACGPSIRPEPERALDLWTEMQENGVAPTKGAYEAIIRVCGRAGKEWLGEGMRLAREMGDRYSITGTSGRRLWCALLEGCKRAGDLRKARWILAEAVRGSGKEAEEDTAVVDAELMMHVFHTYASYKPPFRRDATRLVDGSAQSNGEAFATQVVQTDKMPGLGESPSRTDTGQTQTDEVLANARTDNMPSFSRLPPQTPSDVIAEARALFDRVVRDRNLFPEEFQSFTSDSTLAGRFSGIELTPALLNAYLSVFYRHASIDTAQGVFHSLFGRNFSSAQSTFQADEHTYINALERCTLARAEDRPVAVRWAQDVWQRWQATEAEGARNGKATVGSFARSIERAHAAMRRVLLLSGDIDAALALLQTFVSQYPPTALLQPPTQSQPRSLSPSAPQTTSPASTPKSPTITLFAKPPILSTRTVLTNPTPSTPSLSTTSRPLIRLTPAIGPNDDRVPPLIGFSDIDLLHARLAEHGRARDLGYIKWVCKAYAGALKRRRDAVLKAAPILPVDPEVD</sequence>
<dbReference type="GO" id="GO:0140053">
    <property type="term" value="P:mitochondrial gene expression"/>
    <property type="evidence" value="ECO:0007669"/>
    <property type="project" value="TreeGrafter"/>
</dbReference>
<dbReference type="STRING" id="930991.A0A0D0DTJ6"/>
<dbReference type="GO" id="GO:0005739">
    <property type="term" value="C:mitochondrion"/>
    <property type="evidence" value="ECO:0007669"/>
    <property type="project" value="TreeGrafter"/>
</dbReference>